<gene>
    <name evidence="2" type="ORF">J1605_014327</name>
</gene>
<sequence>MSRAAGVLRASGRVGAAGVYVFCLALTLCPLQAACIPLRGGWPFTRVRVARSTARLDVLGPEPGDSGLADPGLGPGAKSRGRSRMGARGAEGRKSRGFRAKAEITLPVVGLIFGEADPFPSFTPSQPLFTGSTFLLPLVCLLDAGLLLARNYPAALLVIFVVPCVSAAPPYPPGPRSFPYAPSHYRPIPDQSEVALRLCSFSSRWRPSSVNLRFSFQKRPFIPVRKWISCYGLCCQHLIKRARSPGLSDELASVDADEGKLMGETVGLQHGSPFMKILNIFSSKGYCHS</sequence>
<comment type="caution">
    <text evidence="2">The sequence shown here is derived from an EMBL/GenBank/DDBJ whole genome shotgun (WGS) entry which is preliminary data.</text>
</comment>
<keyword evidence="3" id="KW-1185">Reference proteome</keyword>
<dbReference type="AlphaFoldDB" id="A0AB34GD88"/>
<protein>
    <submittedName>
        <fullName evidence="2">Uncharacterized protein</fullName>
    </submittedName>
</protein>
<accession>A0AB34GD88</accession>
<evidence type="ECO:0000313" key="3">
    <source>
        <dbReference type="Proteomes" id="UP001159641"/>
    </source>
</evidence>
<dbReference type="Proteomes" id="UP001159641">
    <property type="component" value="Unassembled WGS sequence"/>
</dbReference>
<evidence type="ECO:0000313" key="2">
    <source>
        <dbReference type="EMBL" id="KAJ8777674.1"/>
    </source>
</evidence>
<reference evidence="2 3" key="1">
    <citation type="submission" date="2022-11" db="EMBL/GenBank/DDBJ databases">
        <title>Whole genome sequence of Eschrichtius robustus ER-17-0199.</title>
        <authorList>
            <person name="Bruniche-Olsen A."/>
            <person name="Black A.N."/>
            <person name="Fields C.J."/>
            <person name="Walden K."/>
            <person name="Dewoody J.A."/>
        </authorList>
    </citation>
    <scope>NUCLEOTIDE SEQUENCE [LARGE SCALE GENOMIC DNA]</scope>
    <source>
        <strain evidence="2">ER-17-0199</strain>
        <tissue evidence="2">Blubber</tissue>
    </source>
</reference>
<dbReference type="InterPro" id="IPR036291">
    <property type="entry name" value="NAD(P)-bd_dom_sf"/>
</dbReference>
<name>A0AB34GD88_ESCRO</name>
<dbReference type="EMBL" id="JAIQCJ010002302">
    <property type="protein sequence ID" value="KAJ8777674.1"/>
    <property type="molecule type" value="Genomic_DNA"/>
</dbReference>
<feature type="region of interest" description="Disordered" evidence="1">
    <location>
        <begin position="58"/>
        <end position="94"/>
    </location>
</feature>
<organism evidence="2 3">
    <name type="scientific">Eschrichtius robustus</name>
    <name type="common">California gray whale</name>
    <name type="synonym">Eschrichtius gibbosus</name>
    <dbReference type="NCBI Taxonomy" id="9764"/>
    <lineage>
        <taxon>Eukaryota</taxon>
        <taxon>Metazoa</taxon>
        <taxon>Chordata</taxon>
        <taxon>Craniata</taxon>
        <taxon>Vertebrata</taxon>
        <taxon>Euteleostomi</taxon>
        <taxon>Mammalia</taxon>
        <taxon>Eutheria</taxon>
        <taxon>Laurasiatheria</taxon>
        <taxon>Artiodactyla</taxon>
        <taxon>Whippomorpha</taxon>
        <taxon>Cetacea</taxon>
        <taxon>Mysticeti</taxon>
        <taxon>Eschrichtiidae</taxon>
        <taxon>Eschrichtius</taxon>
    </lineage>
</organism>
<dbReference type="SUPFAM" id="SSF51735">
    <property type="entry name" value="NAD(P)-binding Rossmann-fold domains"/>
    <property type="match status" value="1"/>
</dbReference>
<proteinExistence type="predicted"/>
<evidence type="ECO:0000256" key="1">
    <source>
        <dbReference type="SAM" id="MobiDB-lite"/>
    </source>
</evidence>